<dbReference type="EMBL" id="CCBQ010000012">
    <property type="protein sequence ID" value="CDO92097.1"/>
    <property type="molecule type" value="Genomic_DNA"/>
</dbReference>
<feature type="region of interest" description="Disordered" evidence="7">
    <location>
        <begin position="66"/>
        <end position="388"/>
    </location>
</feature>
<evidence type="ECO:0000256" key="4">
    <source>
        <dbReference type="ARBA" id="ARBA00022989"/>
    </source>
</evidence>
<feature type="compositionally biased region" description="Basic and acidic residues" evidence="7">
    <location>
        <begin position="742"/>
        <end position="758"/>
    </location>
</feature>
<name>A0A0A8L1T7_9SACH</name>
<feature type="compositionally biased region" description="Acidic residues" evidence="7">
    <location>
        <begin position="356"/>
        <end position="372"/>
    </location>
</feature>
<keyword evidence="2" id="KW-0597">Phosphoprotein</keyword>
<feature type="compositionally biased region" description="Acidic residues" evidence="7">
    <location>
        <begin position="321"/>
        <end position="330"/>
    </location>
</feature>
<evidence type="ECO:0000259" key="9">
    <source>
        <dbReference type="Pfam" id="PF12949"/>
    </source>
</evidence>
<evidence type="ECO:0000256" key="2">
    <source>
        <dbReference type="ARBA" id="ARBA00022553"/>
    </source>
</evidence>
<dbReference type="InterPro" id="IPR044780">
    <property type="entry name" value="Heh2/Src1"/>
</dbReference>
<dbReference type="CDD" id="cd12935">
    <property type="entry name" value="LEM_like"/>
    <property type="match status" value="1"/>
</dbReference>
<evidence type="ECO:0000256" key="1">
    <source>
        <dbReference type="ARBA" id="ARBA00004540"/>
    </source>
</evidence>
<feature type="compositionally biased region" description="Polar residues" evidence="7">
    <location>
        <begin position="253"/>
        <end position="265"/>
    </location>
</feature>
<evidence type="ECO:0000256" key="5">
    <source>
        <dbReference type="ARBA" id="ARBA00023136"/>
    </source>
</evidence>
<keyword evidence="6" id="KW-0539">Nucleus</keyword>
<dbReference type="Pfam" id="PF12949">
    <property type="entry name" value="HeH"/>
    <property type="match status" value="1"/>
</dbReference>
<comment type="caution">
    <text evidence="10">The sequence shown here is derived from an EMBL/GenBank/DDBJ whole genome shotgun (WGS) entry which is preliminary data.</text>
</comment>
<dbReference type="GO" id="GO:0005637">
    <property type="term" value="C:nuclear inner membrane"/>
    <property type="evidence" value="ECO:0007669"/>
    <property type="project" value="UniProtKB-SubCell"/>
</dbReference>
<dbReference type="InterPro" id="IPR041885">
    <property type="entry name" value="MAN1_winged_helix_dom"/>
</dbReference>
<dbReference type="InterPro" id="IPR025856">
    <property type="entry name" value="HeH/LEM_domain"/>
</dbReference>
<feature type="compositionally biased region" description="Basic and acidic residues" evidence="7">
    <location>
        <begin position="333"/>
        <end position="355"/>
    </location>
</feature>
<sequence length="758" mass="86325">MSKEGDSSVADSSFNDSVLKNDFDLSTLKIAELKSVLASNEIGFKAHDKKASLVKLVEENLESIRKNLDKDRGLSPLVSPSVKVAKKKRESKKRKSNTPEALEKSVNKAKASKTSTIKEESEPKEGEKAITKKRKKRPKEEDGQNSDVDNPERSKKTKKIKKKKVKSESLDSPIAKKVILKSPIKSPHRSLIIDKFESSDDASEEADKDDSFINFSIKKTSKSKKSGSAESSSILSDSKPRNLLKAKAGFASVTDSSLNPSTEESTPIKKASKDSVLNKTLKEVEQELVKEEFPKITSPEFQTLEEVEKLQEQVKRSISSEETEESEESDTTATKHETLIKPEEENTDQSRSELEERSEDLLEDDNEADDSDSTIVKDSDTDTKTTKQEIDDISSTIEKVEKPSVSKTGLISIGHFLLQAIHFTSIVLPILFALWYREQRIAVGFCGSEVDIPTLGKEYSHPIQRSKNWSKKLSKKTLELLRTKNAQESCGEEEDDFKSGISNEELYEIFYESKKPWINDKEFNALWEQVEVDLKDEPEIIWRQLSTIPGNDTVPRDSDDLDSSNGETEIERSEGHFQETEFKQGYFRSSSKKYIGLKCQFERQVHATWKRYERIILTIASVFVILQLLKRYISKRLRERERIEKISQQVVQRLQQAIISQKQPRYMSSVQLRDLILNDINNLNEKNRLWALTTKKLDTNTNVKSTLMEIHGEIMKCWEWIGVLPMNVTETSQNGSAVKNHTNREEDSTIKNADKKKQ</sequence>
<organism evidence="10 11">
    <name type="scientific">Kluyveromyces dobzhanskii CBS 2104</name>
    <dbReference type="NCBI Taxonomy" id="1427455"/>
    <lineage>
        <taxon>Eukaryota</taxon>
        <taxon>Fungi</taxon>
        <taxon>Dikarya</taxon>
        <taxon>Ascomycota</taxon>
        <taxon>Saccharomycotina</taxon>
        <taxon>Saccharomycetes</taxon>
        <taxon>Saccharomycetales</taxon>
        <taxon>Saccharomycetaceae</taxon>
        <taxon>Kluyveromyces</taxon>
    </lineage>
</organism>
<keyword evidence="4" id="KW-1133">Transmembrane helix</keyword>
<accession>A0A0A8L1T7</accession>
<proteinExistence type="predicted"/>
<dbReference type="Gene3D" id="1.10.10.1180">
    <property type="entry name" value="MAN1, winged-helix domain"/>
    <property type="match status" value="1"/>
</dbReference>
<feature type="region of interest" description="Disordered" evidence="7">
    <location>
        <begin position="551"/>
        <end position="575"/>
    </location>
</feature>
<evidence type="ECO:0000256" key="7">
    <source>
        <dbReference type="SAM" id="MobiDB-lite"/>
    </source>
</evidence>
<dbReference type="PANTHER" id="PTHR47808:SF2">
    <property type="entry name" value="LEM DOMAIN-CONTAINING PROTEIN 2"/>
    <property type="match status" value="1"/>
</dbReference>
<comment type="subcellular location">
    <subcellularLocation>
        <location evidence="1">Nucleus inner membrane</location>
    </subcellularLocation>
</comment>
<dbReference type="InterPro" id="IPR018996">
    <property type="entry name" value="Man1/Src1-like_C"/>
</dbReference>
<dbReference type="GO" id="GO:0034399">
    <property type="term" value="C:nuclear periphery"/>
    <property type="evidence" value="ECO:0007669"/>
    <property type="project" value="TreeGrafter"/>
</dbReference>
<gene>
    <name evidence="10" type="ORF">KLDO_g424</name>
</gene>
<feature type="compositionally biased region" description="Basic and acidic residues" evidence="7">
    <location>
        <begin position="280"/>
        <end position="294"/>
    </location>
</feature>
<feature type="region of interest" description="Disordered" evidence="7">
    <location>
        <begin position="732"/>
        <end position="758"/>
    </location>
</feature>
<dbReference type="Pfam" id="PF09402">
    <property type="entry name" value="MSC"/>
    <property type="match status" value="1"/>
</dbReference>
<evidence type="ECO:0000256" key="3">
    <source>
        <dbReference type="ARBA" id="ARBA00022692"/>
    </source>
</evidence>
<feature type="compositionally biased region" description="Basic and acidic residues" evidence="7">
    <location>
        <begin position="116"/>
        <end position="130"/>
    </location>
</feature>
<feature type="compositionally biased region" description="Basic and acidic residues" evidence="7">
    <location>
        <begin position="375"/>
        <end position="388"/>
    </location>
</feature>
<dbReference type="AlphaFoldDB" id="A0A0A8L1T7"/>
<feature type="compositionally biased region" description="Acidic residues" evidence="7">
    <location>
        <begin position="199"/>
        <end position="208"/>
    </location>
</feature>
<evidence type="ECO:0000256" key="6">
    <source>
        <dbReference type="ARBA" id="ARBA00023242"/>
    </source>
</evidence>
<dbReference type="OrthoDB" id="2503928at2759"/>
<feature type="compositionally biased region" description="Basic residues" evidence="7">
    <location>
        <begin position="155"/>
        <end position="165"/>
    </location>
</feature>
<dbReference type="GO" id="GO:0005783">
    <property type="term" value="C:endoplasmic reticulum"/>
    <property type="evidence" value="ECO:0007669"/>
    <property type="project" value="TreeGrafter"/>
</dbReference>
<dbReference type="Proteomes" id="UP000031516">
    <property type="component" value="Unassembled WGS sequence"/>
</dbReference>
<feature type="compositionally biased region" description="Low complexity" evidence="7">
    <location>
        <begin position="226"/>
        <end position="237"/>
    </location>
</feature>
<evidence type="ECO:0000313" key="11">
    <source>
        <dbReference type="Proteomes" id="UP000031516"/>
    </source>
</evidence>
<keyword evidence="3" id="KW-0812">Transmembrane</keyword>
<feature type="compositionally biased region" description="Basic residues" evidence="7">
    <location>
        <begin position="84"/>
        <end position="96"/>
    </location>
</feature>
<dbReference type="PANTHER" id="PTHR47808">
    <property type="entry name" value="INNER NUCLEAR MEMBRANE PROTEIN HEH2-RELATED"/>
    <property type="match status" value="1"/>
</dbReference>
<evidence type="ECO:0000259" key="8">
    <source>
        <dbReference type="Pfam" id="PF09402"/>
    </source>
</evidence>
<feature type="compositionally biased region" description="Basic and acidic residues" evidence="7">
    <location>
        <begin position="306"/>
        <end position="319"/>
    </location>
</feature>
<keyword evidence="5" id="KW-0472">Membrane</keyword>
<evidence type="ECO:0000313" key="10">
    <source>
        <dbReference type="EMBL" id="CDO92097.1"/>
    </source>
</evidence>
<reference evidence="10 11" key="1">
    <citation type="submission" date="2014-03" db="EMBL/GenBank/DDBJ databases">
        <title>The genome of Kluyveromyces dobzhanskii.</title>
        <authorList>
            <person name="Nystedt B."/>
            <person name="Astrom S."/>
        </authorList>
    </citation>
    <scope>NUCLEOTIDE SEQUENCE [LARGE SCALE GENOMIC DNA]</scope>
    <source>
        <strain evidence="10 11">CBS 2104</strain>
    </source>
</reference>
<feature type="domain" description="HeH/LEM" evidence="9">
    <location>
        <begin position="25"/>
        <end position="59"/>
    </location>
</feature>
<dbReference type="GO" id="GO:0003682">
    <property type="term" value="F:chromatin binding"/>
    <property type="evidence" value="ECO:0007669"/>
    <property type="project" value="InterPro"/>
</dbReference>
<protein>
    <submittedName>
        <fullName evidence="10">WGS project CCBQ000000000 data, contig 00016</fullName>
    </submittedName>
</protein>
<dbReference type="GO" id="GO:0071763">
    <property type="term" value="P:nuclear membrane organization"/>
    <property type="evidence" value="ECO:0007669"/>
    <property type="project" value="TreeGrafter"/>
</dbReference>
<feature type="domain" description="Man1/Src1-like C-terminal" evidence="8">
    <location>
        <begin position="470"/>
        <end position="722"/>
    </location>
</feature>
<keyword evidence="11" id="KW-1185">Reference proteome</keyword>